<organism evidence="2">
    <name type="scientific">Rhodococcus erythropolis</name>
    <name type="common">Arthrobacter picolinophilus</name>
    <dbReference type="NCBI Taxonomy" id="1833"/>
    <lineage>
        <taxon>Bacteria</taxon>
        <taxon>Bacillati</taxon>
        <taxon>Actinomycetota</taxon>
        <taxon>Actinomycetes</taxon>
        <taxon>Mycobacteriales</taxon>
        <taxon>Nocardiaceae</taxon>
        <taxon>Rhodococcus</taxon>
        <taxon>Rhodococcus erythropolis group</taxon>
    </lineage>
</organism>
<keyword evidence="2" id="KW-0614">Plasmid</keyword>
<protein>
    <recommendedName>
        <fullName evidence="3">Lipoprotein</fullName>
    </recommendedName>
</protein>
<keyword evidence="1" id="KW-0732">Signal</keyword>
<reference evidence="2" key="1">
    <citation type="journal article" date="2003" name="J. Bacteriol.">
        <title>Complete nucleotide sequence and genetic organization of the 210-kilobase linear plasmid of Rhodococcus erythropolis BD2.</title>
        <authorList>
            <person name="Stecker C."/>
            <person name="Johann A."/>
            <person name="Herzberg C."/>
            <person name="Averhoff B."/>
            <person name="Gottschalk G."/>
        </authorList>
    </citation>
    <scope>NUCLEOTIDE SEQUENCE</scope>
    <source>
        <strain evidence="2">BD2</strain>
        <plasmid evidence="2">pBD2</plasmid>
    </source>
</reference>
<name>Q6XNA9_RHOER</name>
<dbReference type="EMBL" id="AY223810">
    <property type="protein sequence ID" value="AAP73922.1"/>
    <property type="molecule type" value="Genomic_DNA"/>
</dbReference>
<geneLocation type="plasmid" evidence="2">
    <name>pBD2</name>
</geneLocation>
<proteinExistence type="predicted"/>
<dbReference type="AlphaFoldDB" id="Q6XNA9"/>
<accession>Q6XNA9</accession>
<feature type="chain" id="PRO_5004282085" description="Lipoprotein" evidence="1">
    <location>
        <begin position="24"/>
        <end position="145"/>
    </location>
</feature>
<feature type="signal peptide" evidence="1">
    <location>
        <begin position="1"/>
        <end position="23"/>
    </location>
</feature>
<evidence type="ECO:0000256" key="1">
    <source>
        <dbReference type="SAM" id="SignalP"/>
    </source>
</evidence>
<evidence type="ECO:0008006" key="3">
    <source>
        <dbReference type="Google" id="ProtNLM"/>
    </source>
</evidence>
<dbReference type="PROSITE" id="PS51257">
    <property type="entry name" value="PROKAR_LIPOPROTEIN"/>
    <property type="match status" value="1"/>
</dbReference>
<sequence length="145" mass="15562">MKWITSAAAAVSVVLLLSGCGNGEEEFKARTGTQQYDSAKEIADDLAAAGITCENFARDASTEYSTDAGRCYVGGREIVLSTFASDTRQEENIASLAGTFEQIGLQYGFLVGSKWMINCGDTTATRMCSEMKMQLGGRIVKPNYA</sequence>
<evidence type="ECO:0000313" key="2">
    <source>
        <dbReference type="EMBL" id="AAP73922.1"/>
    </source>
</evidence>
<dbReference type="RefSeq" id="WP_011133380.1">
    <property type="nucleotide sequence ID" value="NC_005073.1"/>
</dbReference>
<gene>
    <name evidence="2" type="ORF">PBD2.037</name>
</gene>